<proteinExistence type="predicted"/>
<name>A0A4Y7TGD0_COPMI</name>
<evidence type="ECO:0000256" key="1">
    <source>
        <dbReference type="SAM" id="MobiDB-lite"/>
    </source>
</evidence>
<sequence>MSGVSTGTPYHIRSSAYSGGYLGLPRGESGQTLRLGTDITRDYDSHKWLFRVSSPDGTPLSGGFSIENLQFSNLYASRTAGSDNIFAVRENIWEYYIVPTNTTSFYRICQDPGCSSLWVPNFSSAGAPRDNDYIVTRPSAPSPGVGYEVWEVMPVGDGVSSSSTTSATSDSSSTYSYRTTSTRKDAPAQTSQATGSGDLQALKMCAPCGKAQCSFSPSGPSKKATYSILIGQPVSNCHNKSQENTTTKLGGTFELQETFTVEATVSVGLGFLGPSISTTVGHSTSKKISQTQEIEVSIRPGQIHFVANVSYTTRPGQMSVDDSTLAFVSIQPEYVLGYSVVYTDCDSDFQALTMPKVECGNESGALSLRGPTSIKLVLLWTLLLTNGIFLV</sequence>
<feature type="compositionally biased region" description="Low complexity" evidence="1">
    <location>
        <begin position="160"/>
        <end position="180"/>
    </location>
</feature>
<evidence type="ECO:0000313" key="2">
    <source>
        <dbReference type="EMBL" id="TEB32569.1"/>
    </source>
</evidence>
<organism evidence="2 3">
    <name type="scientific">Coprinellus micaceus</name>
    <name type="common">Glistening ink-cap mushroom</name>
    <name type="synonym">Coprinus micaceus</name>
    <dbReference type="NCBI Taxonomy" id="71717"/>
    <lineage>
        <taxon>Eukaryota</taxon>
        <taxon>Fungi</taxon>
        <taxon>Dikarya</taxon>
        <taxon>Basidiomycota</taxon>
        <taxon>Agaricomycotina</taxon>
        <taxon>Agaricomycetes</taxon>
        <taxon>Agaricomycetidae</taxon>
        <taxon>Agaricales</taxon>
        <taxon>Agaricineae</taxon>
        <taxon>Psathyrellaceae</taxon>
        <taxon>Coprinellus</taxon>
    </lineage>
</organism>
<accession>A0A4Y7TGD0</accession>
<dbReference type="Proteomes" id="UP000298030">
    <property type="component" value="Unassembled WGS sequence"/>
</dbReference>
<dbReference type="EMBL" id="QPFP01000015">
    <property type="protein sequence ID" value="TEB32569.1"/>
    <property type="molecule type" value="Genomic_DNA"/>
</dbReference>
<comment type="caution">
    <text evidence="2">The sequence shown here is derived from an EMBL/GenBank/DDBJ whole genome shotgun (WGS) entry which is preliminary data.</text>
</comment>
<dbReference type="OrthoDB" id="3033621at2759"/>
<protein>
    <submittedName>
        <fullName evidence="2">Uncharacterized protein</fullName>
    </submittedName>
</protein>
<feature type="region of interest" description="Disordered" evidence="1">
    <location>
        <begin position="158"/>
        <end position="196"/>
    </location>
</feature>
<reference evidence="2 3" key="1">
    <citation type="journal article" date="2019" name="Nat. Ecol. Evol.">
        <title>Megaphylogeny resolves global patterns of mushroom evolution.</title>
        <authorList>
            <person name="Varga T."/>
            <person name="Krizsan K."/>
            <person name="Foldi C."/>
            <person name="Dima B."/>
            <person name="Sanchez-Garcia M."/>
            <person name="Sanchez-Ramirez S."/>
            <person name="Szollosi G.J."/>
            <person name="Szarkandi J.G."/>
            <person name="Papp V."/>
            <person name="Albert L."/>
            <person name="Andreopoulos W."/>
            <person name="Angelini C."/>
            <person name="Antonin V."/>
            <person name="Barry K.W."/>
            <person name="Bougher N.L."/>
            <person name="Buchanan P."/>
            <person name="Buyck B."/>
            <person name="Bense V."/>
            <person name="Catcheside P."/>
            <person name="Chovatia M."/>
            <person name="Cooper J."/>
            <person name="Damon W."/>
            <person name="Desjardin D."/>
            <person name="Finy P."/>
            <person name="Geml J."/>
            <person name="Haridas S."/>
            <person name="Hughes K."/>
            <person name="Justo A."/>
            <person name="Karasinski D."/>
            <person name="Kautmanova I."/>
            <person name="Kiss B."/>
            <person name="Kocsube S."/>
            <person name="Kotiranta H."/>
            <person name="LaButti K.M."/>
            <person name="Lechner B.E."/>
            <person name="Liimatainen K."/>
            <person name="Lipzen A."/>
            <person name="Lukacs Z."/>
            <person name="Mihaltcheva S."/>
            <person name="Morgado L.N."/>
            <person name="Niskanen T."/>
            <person name="Noordeloos M.E."/>
            <person name="Ohm R.A."/>
            <person name="Ortiz-Santana B."/>
            <person name="Ovrebo C."/>
            <person name="Racz N."/>
            <person name="Riley R."/>
            <person name="Savchenko A."/>
            <person name="Shiryaev A."/>
            <person name="Soop K."/>
            <person name="Spirin V."/>
            <person name="Szebenyi C."/>
            <person name="Tomsovsky M."/>
            <person name="Tulloss R.E."/>
            <person name="Uehling J."/>
            <person name="Grigoriev I.V."/>
            <person name="Vagvolgyi C."/>
            <person name="Papp T."/>
            <person name="Martin F.M."/>
            <person name="Miettinen O."/>
            <person name="Hibbett D.S."/>
            <person name="Nagy L.G."/>
        </authorList>
    </citation>
    <scope>NUCLEOTIDE SEQUENCE [LARGE SCALE GENOMIC DNA]</scope>
    <source>
        <strain evidence="2 3">FP101781</strain>
    </source>
</reference>
<evidence type="ECO:0000313" key="3">
    <source>
        <dbReference type="Proteomes" id="UP000298030"/>
    </source>
</evidence>
<dbReference type="AlphaFoldDB" id="A0A4Y7TGD0"/>
<gene>
    <name evidence="2" type="ORF">FA13DRAFT_1731767</name>
</gene>
<keyword evidence="3" id="KW-1185">Reference proteome</keyword>